<sequence length="173" mass="19203">MNENGAHGQDDTLSRLLRVEQLQLSQNNLNSSLLANLIISSILVFLLRPVIDQSTLLIWWLIVQTISVFRFIDILRFRRASPAPDAIKPWLNSFSIGTYLGAIAWAAAPIFLFPVESISHQALISFVLAGMTAGAGVTLSSLWRPVLAYLLLPLIRWLFSLRCRTQISAGLCA</sequence>
<feature type="transmembrane region" description="Helical" evidence="1">
    <location>
        <begin position="124"/>
        <end position="152"/>
    </location>
</feature>
<feature type="transmembrane region" description="Helical" evidence="1">
    <location>
        <begin position="57"/>
        <end position="77"/>
    </location>
</feature>
<dbReference type="RefSeq" id="WP_072658427.1">
    <property type="nucleotide sequence ID" value="NZ_BDFD01000001.1"/>
</dbReference>
<dbReference type="STRING" id="1921010.MMIC_P0169"/>
<comment type="caution">
    <text evidence="2">The sequence shown here is derived from an EMBL/GenBank/DDBJ whole genome shotgun (WGS) entry which is preliminary data.</text>
</comment>
<keyword evidence="1" id="KW-1133">Transmembrane helix</keyword>
<proteinExistence type="predicted"/>
<dbReference type="Proteomes" id="UP000231632">
    <property type="component" value="Unassembled WGS sequence"/>
</dbReference>
<dbReference type="AlphaFoldDB" id="A0A1L8CK11"/>
<organism evidence="2 3">
    <name type="scientific">Mariprofundus micogutta</name>
    <dbReference type="NCBI Taxonomy" id="1921010"/>
    <lineage>
        <taxon>Bacteria</taxon>
        <taxon>Pseudomonadati</taxon>
        <taxon>Pseudomonadota</taxon>
        <taxon>Candidatius Mariprofundia</taxon>
        <taxon>Mariprofundales</taxon>
        <taxon>Mariprofundaceae</taxon>
        <taxon>Mariprofundus</taxon>
    </lineage>
</organism>
<name>A0A1L8CK11_9PROT</name>
<evidence type="ECO:0000313" key="3">
    <source>
        <dbReference type="Proteomes" id="UP000231632"/>
    </source>
</evidence>
<evidence type="ECO:0000313" key="2">
    <source>
        <dbReference type="EMBL" id="GAV19240.1"/>
    </source>
</evidence>
<reference evidence="2 3" key="1">
    <citation type="journal article" date="2017" name="Arch. Microbiol.">
        <title>Mariprofundus micogutta sp. nov., a novel iron-oxidizing zetaproteobacterium isolated from a deep-sea hydrothermal field at the Bayonnaise knoll of the Izu-Ogasawara arc, and a description of Mariprofundales ord. nov. and Zetaproteobacteria classis nov.</title>
        <authorList>
            <person name="Makita H."/>
            <person name="Tanaka E."/>
            <person name="Mitsunobu S."/>
            <person name="Miyazaki M."/>
            <person name="Nunoura T."/>
            <person name="Uematsu K."/>
            <person name="Takaki Y."/>
            <person name="Nishi S."/>
            <person name="Shimamura S."/>
            <person name="Takai K."/>
        </authorList>
    </citation>
    <scope>NUCLEOTIDE SEQUENCE [LARGE SCALE GENOMIC DNA]</scope>
    <source>
        <strain evidence="2 3">ET2</strain>
    </source>
</reference>
<gene>
    <name evidence="2" type="ORF">MMIC_P0169</name>
</gene>
<evidence type="ECO:0008006" key="4">
    <source>
        <dbReference type="Google" id="ProtNLM"/>
    </source>
</evidence>
<keyword evidence="3" id="KW-1185">Reference proteome</keyword>
<protein>
    <recommendedName>
        <fullName evidence="4">Diguanylate cyclase</fullName>
    </recommendedName>
</protein>
<evidence type="ECO:0000256" key="1">
    <source>
        <dbReference type="SAM" id="Phobius"/>
    </source>
</evidence>
<keyword evidence="1" id="KW-0472">Membrane</keyword>
<feature type="transmembrane region" description="Helical" evidence="1">
    <location>
        <begin position="33"/>
        <end position="51"/>
    </location>
</feature>
<feature type="transmembrane region" description="Helical" evidence="1">
    <location>
        <begin position="89"/>
        <end position="112"/>
    </location>
</feature>
<accession>A0A1L8CK11</accession>
<dbReference type="EMBL" id="BDFD01000001">
    <property type="protein sequence ID" value="GAV19240.1"/>
    <property type="molecule type" value="Genomic_DNA"/>
</dbReference>
<keyword evidence="1" id="KW-0812">Transmembrane</keyword>